<evidence type="ECO:0000256" key="9">
    <source>
        <dbReference type="HAMAP-Rule" id="MF_00049"/>
    </source>
</evidence>
<dbReference type="CDD" id="cd00812">
    <property type="entry name" value="LeuRS_core"/>
    <property type="match status" value="1"/>
</dbReference>
<name>A0ABT3QDP1_9PROT</name>
<dbReference type="Gene3D" id="3.40.50.620">
    <property type="entry name" value="HUPs"/>
    <property type="match status" value="2"/>
</dbReference>
<accession>A0ABT3QDP1</accession>
<feature type="short sequence motif" description="'HIGH' region" evidence="9">
    <location>
        <begin position="57"/>
        <end position="67"/>
    </location>
</feature>
<dbReference type="EC" id="6.1.1.4" evidence="9"/>
<dbReference type="InterPro" id="IPR001412">
    <property type="entry name" value="aa-tRNA-synth_I_CS"/>
</dbReference>
<comment type="subcellular location">
    <subcellularLocation>
        <location evidence="9">Cytoplasm</location>
    </subcellularLocation>
</comment>
<comment type="catalytic activity">
    <reaction evidence="8 9">
        <text>tRNA(Leu) + L-leucine + ATP = L-leucyl-tRNA(Leu) + AMP + diphosphate</text>
        <dbReference type="Rhea" id="RHEA:11688"/>
        <dbReference type="Rhea" id="RHEA-COMP:9613"/>
        <dbReference type="Rhea" id="RHEA-COMP:9622"/>
        <dbReference type="ChEBI" id="CHEBI:30616"/>
        <dbReference type="ChEBI" id="CHEBI:33019"/>
        <dbReference type="ChEBI" id="CHEBI:57427"/>
        <dbReference type="ChEBI" id="CHEBI:78442"/>
        <dbReference type="ChEBI" id="CHEBI:78494"/>
        <dbReference type="ChEBI" id="CHEBI:456215"/>
        <dbReference type="EC" id="6.1.1.4"/>
    </reaction>
</comment>
<evidence type="ECO:0000256" key="5">
    <source>
        <dbReference type="ARBA" id="ARBA00022840"/>
    </source>
</evidence>
<organism evidence="15 16">
    <name type="scientific">Acetobacter thailandicus</name>
    <dbReference type="NCBI Taxonomy" id="1502842"/>
    <lineage>
        <taxon>Bacteria</taxon>
        <taxon>Pseudomonadati</taxon>
        <taxon>Pseudomonadota</taxon>
        <taxon>Alphaproteobacteria</taxon>
        <taxon>Acetobacterales</taxon>
        <taxon>Acetobacteraceae</taxon>
        <taxon>Acetobacter</taxon>
    </lineage>
</organism>
<evidence type="ECO:0000256" key="6">
    <source>
        <dbReference type="ARBA" id="ARBA00022917"/>
    </source>
</evidence>
<proteinExistence type="inferred from homology"/>
<keyword evidence="6 9" id="KW-0648">Protein biosynthesis</keyword>
<gene>
    <name evidence="9 15" type="primary">leuS</name>
    <name evidence="15" type="ORF">OQ497_05350</name>
</gene>
<keyword evidence="5 9" id="KW-0067">ATP-binding</keyword>
<dbReference type="InterPro" id="IPR002302">
    <property type="entry name" value="Leu-tRNA-ligase"/>
</dbReference>
<feature type="domain" description="Aminoacyl-tRNA synthetase class Ia" evidence="11">
    <location>
        <begin position="441"/>
        <end position="597"/>
    </location>
</feature>
<dbReference type="InterPro" id="IPR013155">
    <property type="entry name" value="M/V/L/I-tRNA-synth_anticd-bd"/>
</dbReference>
<dbReference type="PRINTS" id="PR00985">
    <property type="entry name" value="TRNASYNTHLEU"/>
</dbReference>
<evidence type="ECO:0000259" key="12">
    <source>
        <dbReference type="Pfam" id="PF08264"/>
    </source>
</evidence>
<dbReference type="SUPFAM" id="SSF47323">
    <property type="entry name" value="Anticodon-binding domain of a subclass of class I aminoacyl-tRNA synthetases"/>
    <property type="match status" value="1"/>
</dbReference>
<feature type="domain" description="Methionyl/Valyl/Leucyl/Isoleucyl-tRNA synthetase anticodon-binding" evidence="12">
    <location>
        <begin position="718"/>
        <end position="841"/>
    </location>
</feature>
<dbReference type="Proteomes" id="UP001301152">
    <property type="component" value="Unassembled WGS sequence"/>
</dbReference>
<dbReference type="Gene3D" id="1.10.730.10">
    <property type="entry name" value="Isoleucyl-tRNA Synthetase, Domain 1"/>
    <property type="match status" value="1"/>
</dbReference>
<dbReference type="CDD" id="cd07958">
    <property type="entry name" value="Anticodon_Ia_Leu_BEm"/>
    <property type="match status" value="1"/>
</dbReference>
<evidence type="ECO:0000259" key="14">
    <source>
        <dbReference type="Pfam" id="PF13603"/>
    </source>
</evidence>
<evidence type="ECO:0000256" key="4">
    <source>
        <dbReference type="ARBA" id="ARBA00022741"/>
    </source>
</evidence>
<evidence type="ECO:0000313" key="16">
    <source>
        <dbReference type="Proteomes" id="UP001301152"/>
    </source>
</evidence>
<feature type="short sequence motif" description="'KMSKS' region" evidence="9">
    <location>
        <begin position="635"/>
        <end position="639"/>
    </location>
</feature>
<protein>
    <recommendedName>
        <fullName evidence="9">Leucine--tRNA ligase</fullName>
        <ecNumber evidence="9">6.1.1.4</ecNumber>
    </recommendedName>
    <alternativeName>
        <fullName evidence="9">Leucyl-tRNA synthetase</fullName>
        <shortName evidence="9">LeuRS</shortName>
    </alternativeName>
</protein>
<dbReference type="Gene3D" id="3.90.740.10">
    <property type="entry name" value="Valyl/Leucyl/Isoleucyl-tRNA synthetase, editing domain"/>
    <property type="match status" value="1"/>
</dbReference>
<dbReference type="HAMAP" id="MF_00049_B">
    <property type="entry name" value="Leu_tRNA_synth_B"/>
    <property type="match status" value="1"/>
</dbReference>
<feature type="domain" description="Leucyl-tRNA synthetase editing" evidence="14">
    <location>
        <begin position="237"/>
        <end position="426"/>
    </location>
</feature>
<dbReference type="Pfam" id="PF09334">
    <property type="entry name" value="tRNA-synt_1g"/>
    <property type="match status" value="1"/>
</dbReference>
<feature type="binding site" evidence="9">
    <location>
        <position position="638"/>
    </location>
    <ligand>
        <name>ATP</name>
        <dbReference type="ChEBI" id="CHEBI:30616"/>
    </ligand>
</feature>
<keyword evidence="3 9" id="KW-0436">Ligase</keyword>
<dbReference type="EMBL" id="JAPIUZ010000002">
    <property type="protein sequence ID" value="MCX2563389.1"/>
    <property type="molecule type" value="Genomic_DNA"/>
</dbReference>
<dbReference type="Pfam" id="PF13603">
    <property type="entry name" value="tRNA-synt_1_2"/>
    <property type="match status" value="1"/>
</dbReference>
<dbReference type="NCBIfam" id="TIGR00396">
    <property type="entry name" value="leuS_bact"/>
    <property type="match status" value="1"/>
</dbReference>
<dbReference type="RefSeq" id="WP_173559103.1">
    <property type="nucleotide sequence ID" value="NZ_JAERKZ010000002.1"/>
</dbReference>
<evidence type="ECO:0000313" key="15">
    <source>
        <dbReference type="EMBL" id="MCX2563389.1"/>
    </source>
</evidence>
<dbReference type="InterPro" id="IPR025709">
    <property type="entry name" value="Leu_tRNA-synth_edit"/>
</dbReference>
<dbReference type="InterPro" id="IPR015413">
    <property type="entry name" value="Methionyl/Leucyl_tRNA_Synth"/>
</dbReference>
<dbReference type="Gene3D" id="2.20.28.290">
    <property type="match status" value="1"/>
</dbReference>
<dbReference type="PANTHER" id="PTHR43740">
    <property type="entry name" value="LEUCYL-TRNA SYNTHETASE"/>
    <property type="match status" value="1"/>
</dbReference>
<dbReference type="InterPro" id="IPR009080">
    <property type="entry name" value="tRNAsynth_Ia_anticodon-bd"/>
</dbReference>
<evidence type="ECO:0000259" key="11">
    <source>
        <dbReference type="Pfam" id="PF00133"/>
    </source>
</evidence>
<keyword evidence="7 9" id="KW-0030">Aminoacyl-tRNA synthetase</keyword>
<evidence type="ECO:0000256" key="8">
    <source>
        <dbReference type="ARBA" id="ARBA00047469"/>
    </source>
</evidence>
<evidence type="ECO:0000256" key="2">
    <source>
        <dbReference type="ARBA" id="ARBA00022490"/>
    </source>
</evidence>
<dbReference type="Pfam" id="PF00133">
    <property type="entry name" value="tRNA-synt_1"/>
    <property type="match status" value="2"/>
</dbReference>
<evidence type="ECO:0000256" key="10">
    <source>
        <dbReference type="RuleBase" id="RU363035"/>
    </source>
</evidence>
<evidence type="ECO:0000256" key="1">
    <source>
        <dbReference type="ARBA" id="ARBA00005594"/>
    </source>
</evidence>
<comment type="similarity">
    <text evidence="1 9 10">Belongs to the class-I aminoacyl-tRNA synthetase family.</text>
</comment>
<evidence type="ECO:0000259" key="13">
    <source>
        <dbReference type="Pfam" id="PF09334"/>
    </source>
</evidence>
<dbReference type="InterPro" id="IPR009008">
    <property type="entry name" value="Val/Leu/Ile-tRNA-synth_edit"/>
</dbReference>
<dbReference type="SUPFAM" id="SSF52374">
    <property type="entry name" value="Nucleotidylyl transferase"/>
    <property type="match status" value="1"/>
</dbReference>
<evidence type="ECO:0000256" key="3">
    <source>
        <dbReference type="ARBA" id="ARBA00022598"/>
    </source>
</evidence>
<dbReference type="Pfam" id="PF08264">
    <property type="entry name" value="Anticodon_1"/>
    <property type="match status" value="1"/>
</dbReference>
<dbReference type="PROSITE" id="PS00178">
    <property type="entry name" value="AA_TRNA_LIGASE_I"/>
    <property type="match status" value="1"/>
</dbReference>
<sequence>MTQSASKSDLQASSAISYNFETVEPHWQQVWNSGDVFSVPDTPPADKPKYYVLEMFPYPSGQLHMGHVRNYALGDVVARYKRARGYAVLHPMGWDAFGLPAENAARERGVHPQEWTLKNIATMRTTLQRLGFSLNWDREIATCLPEYYGKQQKLFLDFMKAGLVDRRESWVNWDPIDQTVLANEQVVDGKGWRSGAPVEKKQLSQWFLKITDFADDLLSELQTLDRWPERVRTMQERWIGRSEGARVTFALHAPPAGLDTNLNAVEVFTTRPDTLFGMSFLAIAPDHPLATWVAQSNTDAAAFIAECHSLGTSAEAVETAEKRGIDTGLRVKHPFLDKDFPVWIANFVLTDYGTGALFGCPSGDQRDLDFAHKYNLPVVPVVLPAGKDQADFSIAAHAFTGDGTMINSGFLDGLSTQDARREAIARLEGMGVGKGVVNWRLRDWGISRQRYWGCPIPVIHCESCGAVPVPDAQLPVRLPEDVSFDKPGNPLDHHPTWKHVDCPHCGSPATRETDTFDTFVDSSWYFARFTAPHAEAPTVRSAADGWLAVDQYIGGIEHAILHLLYARFFTRAMKETGHLNLSEPFAGLFTQGMVSHASYKDASGHWLYPEEVEITGQGAVKRETGEPVTVGRVEKMSKSKRNTVAPSAIIERFGADTARWFVLSDSPPERDMEWTEAGVAGAARFAQRLFRIVSTVAQTVPVQADIPAEIAAQADDLRRVTHRTVAAVTEALEGFVINVAVARIHELTSALADAEKAADMPGMVYARREAARVLCFLSAPMMPHLAEEMFAQLEPGSPVVATQPWPEADPELLTAKQVTIAVQIMGKLRGTIEAAPDENKDDVIARAEAEPNVARLLEGKRIVKRVHVPNRIVNFVTAG</sequence>
<keyword evidence="16" id="KW-1185">Reference proteome</keyword>
<comment type="caution">
    <text evidence="15">The sequence shown here is derived from an EMBL/GenBank/DDBJ whole genome shotgun (WGS) entry which is preliminary data.</text>
</comment>
<reference evidence="15 16" key="1">
    <citation type="submission" date="2022-11" db="EMBL/GenBank/DDBJ databases">
        <title>Genome sequencing of Acetobacter type strain.</title>
        <authorList>
            <person name="Heo J."/>
            <person name="Lee D."/>
            <person name="Han B.-H."/>
            <person name="Hong S.-B."/>
            <person name="Kwon S.-W."/>
        </authorList>
    </citation>
    <scope>NUCLEOTIDE SEQUENCE [LARGE SCALE GENOMIC DNA]</scope>
    <source>
        <strain evidence="15 16">KACC 21253</strain>
    </source>
</reference>
<keyword evidence="4 9" id="KW-0547">Nucleotide-binding</keyword>
<dbReference type="PANTHER" id="PTHR43740:SF2">
    <property type="entry name" value="LEUCINE--TRNA LIGASE, MITOCHONDRIAL"/>
    <property type="match status" value="1"/>
</dbReference>
<evidence type="ECO:0000256" key="7">
    <source>
        <dbReference type="ARBA" id="ARBA00023146"/>
    </source>
</evidence>
<dbReference type="GO" id="GO:0004823">
    <property type="term" value="F:leucine-tRNA ligase activity"/>
    <property type="evidence" value="ECO:0007669"/>
    <property type="project" value="UniProtKB-EC"/>
</dbReference>
<dbReference type="SUPFAM" id="SSF50677">
    <property type="entry name" value="ValRS/IleRS/LeuRS editing domain"/>
    <property type="match status" value="1"/>
</dbReference>
<dbReference type="Gene3D" id="3.10.20.590">
    <property type="match status" value="1"/>
</dbReference>
<dbReference type="InterPro" id="IPR014729">
    <property type="entry name" value="Rossmann-like_a/b/a_fold"/>
</dbReference>
<feature type="domain" description="Aminoacyl-tRNA synthetase class Ia" evidence="11">
    <location>
        <begin position="634"/>
        <end position="674"/>
    </location>
</feature>
<feature type="domain" description="Methionyl/Leucyl tRNA synthetase" evidence="13">
    <location>
        <begin position="52"/>
        <end position="186"/>
    </location>
</feature>
<dbReference type="InterPro" id="IPR002300">
    <property type="entry name" value="aa-tRNA-synth_Ia"/>
</dbReference>
<keyword evidence="2 9" id="KW-0963">Cytoplasm</keyword>